<protein>
    <submittedName>
        <fullName evidence="1">12888_t:CDS:1</fullName>
    </submittedName>
</protein>
<proteinExistence type="predicted"/>
<keyword evidence="2" id="KW-1185">Reference proteome</keyword>
<name>A0ACA9P5E1_9GLOM</name>
<feature type="non-terminal residue" evidence="1">
    <location>
        <position position="1"/>
    </location>
</feature>
<dbReference type="EMBL" id="CAJVPW010020949">
    <property type="protein sequence ID" value="CAG8691319.1"/>
    <property type="molecule type" value="Genomic_DNA"/>
</dbReference>
<sequence length="227" mass="26005">VEGLSSVGTKKDMPERLAEKTASKLKEKDLAVINQVGQASDCVSYVEDQLEEEVHRKDEEDKLSEERKYLMLERSLEKSLQATLVKALNEMKQSLHVIGNKVEEDKFWQEVKMNRPRDQHKINVGVQKLAYIQVYTLRVPNKEGQNIAAALRDSVSEDLMEAALKEKFFLLRQSARSKKRKINYSSSVSSSESHLVFSQSQFNLGTQNMQFLQKFSEELVMGLYATL</sequence>
<reference evidence="1" key="1">
    <citation type="submission" date="2021-06" db="EMBL/GenBank/DDBJ databases">
        <authorList>
            <person name="Kallberg Y."/>
            <person name="Tangrot J."/>
            <person name="Rosling A."/>
        </authorList>
    </citation>
    <scope>NUCLEOTIDE SEQUENCE</scope>
    <source>
        <strain evidence="1">28 12/20/2015</strain>
    </source>
</reference>
<comment type="caution">
    <text evidence="1">The sequence shown here is derived from an EMBL/GenBank/DDBJ whole genome shotgun (WGS) entry which is preliminary data.</text>
</comment>
<organism evidence="1 2">
    <name type="scientific">Cetraspora pellucida</name>
    <dbReference type="NCBI Taxonomy" id="1433469"/>
    <lineage>
        <taxon>Eukaryota</taxon>
        <taxon>Fungi</taxon>
        <taxon>Fungi incertae sedis</taxon>
        <taxon>Mucoromycota</taxon>
        <taxon>Glomeromycotina</taxon>
        <taxon>Glomeromycetes</taxon>
        <taxon>Diversisporales</taxon>
        <taxon>Gigasporaceae</taxon>
        <taxon>Cetraspora</taxon>
    </lineage>
</organism>
<accession>A0ACA9P5E1</accession>
<evidence type="ECO:0000313" key="2">
    <source>
        <dbReference type="Proteomes" id="UP000789366"/>
    </source>
</evidence>
<gene>
    <name evidence="1" type="ORF">SPELUC_LOCUS10767</name>
</gene>
<dbReference type="Proteomes" id="UP000789366">
    <property type="component" value="Unassembled WGS sequence"/>
</dbReference>
<evidence type="ECO:0000313" key="1">
    <source>
        <dbReference type="EMBL" id="CAG8691319.1"/>
    </source>
</evidence>